<dbReference type="InterPro" id="IPR050425">
    <property type="entry name" value="NAD(P)_dehydrat-like"/>
</dbReference>
<evidence type="ECO:0000256" key="2">
    <source>
        <dbReference type="ARBA" id="ARBA00023445"/>
    </source>
</evidence>
<feature type="domain" description="NAD-dependent epimerase/dehydratase" evidence="3">
    <location>
        <begin position="7"/>
        <end position="263"/>
    </location>
</feature>
<dbReference type="CDD" id="cd05227">
    <property type="entry name" value="AR_SDR_e"/>
    <property type="match status" value="1"/>
</dbReference>
<protein>
    <recommendedName>
        <fullName evidence="3">NAD-dependent epimerase/dehydratase domain-containing protein</fullName>
    </recommendedName>
</protein>
<evidence type="ECO:0000256" key="1">
    <source>
        <dbReference type="ARBA" id="ARBA00023002"/>
    </source>
</evidence>
<keyword evidence="5" id="KW-1185">Reference proteome</keyword>
<dbReference type="Pfam" id="PF01370">
    <property type="entry name" value="Epimerase"/>
    <property type="match status" value="1"/>
</dbReference>
<dbReference type="OrthoDB" id="2735536at2759"/>
<dbReference type="InterPro" id="IPR001509">
    <property type="entry name" value="Epimerase_deHydtase"/>
</dbReference>
<dbReference type="PANTHER" id="PTHR10366">
    <property type="entry name" value="NAD DEPENDENT EPIMERASE/DEHYDRATASE"/>
    <property type="match status" value="1"/>
</dbReference>
<dbReference type="EMBL" id="KV454012">
    <property type="protein sequence ID" value="ODV96578.1"/>
    <property type="molecule type" value="Genomic_DNA"/>
</dbReference>
<dbReference type="InterPro" id="IPR036291">
    <property type="entry name" value="NAD(P)-bd_dom_sf"/>
</dbReference>
<accession>A0A1E4TY41</accession>
<proteinExistence type="inferred from homology"/>
<comment type="similarity">
    <text evidence="2">Belongs to the NAD(P)-dependent epimerase/dehydratase family. Dihydroflavonol-4-reductase subfamily.</text>
</comment>
<dbReference type="AlphaFoldDB" id="A0A1E4TY41"/>
<dbReference type="FunFam" id="3.40.50.720:FF:000191">
    <property type="entry name" value="Methylglyoxal reductase (NADPH-dependent)"/>
    <property type="match status" value="1"/>
</dbReference>
<dbReference type="Proteomes" id="UP000094236">
    <property type="component" value="Unassembled WGS sequence"/>
</dbReference>
<dbReference type="Gene3D" id="3.40.50.720">
    <property type="entry name" value="NAD(P)-binding Rossmann-like Domain"/>
    <property type="match status" value="1"/>
</dbReference>
<dbReference type="GO" id="GO:0016616">
    <property type="term" value="F:oxidoreductase activity, acting on the CH-OH group of donors, NAD or NADP as acceptor"/>
    <property type="evidence" value="ECO:0007669"/>
    <property type="project" value="TreeGrafter"/>
</dbReference>
<dbReference type="PANTHER" id="PTHR10366:SF564">
    <property type="entry name" value="STEROL-4-ALPHA-CARBOXYLATE 3-DEHYDROGENASE, DECARBOXYLATING"/>
    <property type="match status" value="1"/>
</dbReference>
<keyword evidence="1" id="KW-0560">Oxidoreductase</keyword>
<gene>
    <name evidence="4" type="ORF">PACTADRAFT_48413</name>
</gene>
<dbReference type="STRING" id="669874.A0A1E4TY41"/>
<evidence type="ECO:0000259" key="3">
    <source>
        <dbReference type="Pfam" id="PF01370"/>
    </source>
</evidence>
<evidence type="ECO:0000313" key="4">
    <source>
        <dbReference type="EMBL" id="ODV96578.1"/>
    </source>
</evidence>
<organism evidence="4 5">
    <name type="scientific">Pachysolen tannophilus NRRL Y-2460</name>
    <dbReference type="NCBI Taxonomy" id="669874"/>
    <lineage>
        <taxon>Eukaryota</taxon>
        <taxon>Fungi</taxon>
        <taxon>Dikarya</taxon>
        <taxon>Ascomycota</taxon>
        <taxon>Saccharomycotina</taxon>
        <taxon>Pichiomycetes</taxon>
        <taxon>Pachysolenaceae</taxon>
        <taxon>Pachysolen</taxon>
    </lineage>
</organism>
<reference evidence="5" key="1">
    <citation type="submission" date="2016-05" db="EMBL/GenBank/DDBJ databases">
        <title>Comparative genomics of biotechnologically important yeasts.</title>
        <authorList>
            <consortium name="DOE Joint Genome Institute"/>
            <person name="Riley R."/>
            <person name="Haridas S."/>
            <person name="Wolfe K.H."/>
            <person name="Lopes M.R."/>
            <person name="Hittinger C.T."/>
            <person name="Goker M."/>
            <person name="Salamov A."/>
            <person name="Wisecaver J."/>
            <person name="Long T.M."/>
            <person name="Aerts A.L."/>
            <person name="Barry K."/>
            <person name="Choi C."/>
            <person name="Clum A."/>
            <person name="Coughlan A.Y."/>
            <person name="Deshpande S."/>
            <person name="Douglass A.P."/>
            <person name="Hanson S.J."/>
            <person name="Klenk H.-P."/>
            <person name="Labutti K."/>
            <person name="Lapidus A."/>
            <person name="Lindquist E."/>
            <person name="Lipzen A."/>
            <person name="Meier-Kolthoff J.P."/>
            <person name="Ohm R.A."/>
            <person name="Otillar R.P."/>
            <person name="Pangilinan J."/>
            <person name="Peng Y."/>
            <person name="Rokas A."/>
            <person name="Rosa C.A."/>
            <person name="Scheuner C."/>
            <person name="Sibirny A.A."/>
            <person name="Slot J.C."/>
            <person name="Stielow J.B."/>
            <person name="Sun H."/>
            <person name="Kurtzman C.P."/>
            <person name="Blackwell M."/>
            <person name="Grigoriev I.V."/>
            <person name="Jeffries T.W."/>
        </authorList>
    </citation>
    <scope>NUCLEOTIDE SEQUENCE [LARGE SCALE GENOMIC DNA]</scope>
    <source>
        <strain evidence="5">NRRL Y-2460</strain>
    </source>
</reference>
<name>A0A1E4TY41_PACTA</name>
<evidence type="ECO:0000313" key="5">
    <source>
        <dbReference type="Proteomes" id="UP000094236"/>
    </source>
</evidence>
<dbReference type="SUPFAM" id="SSF51735">
    <property type="entry name" value="NAD(P)-binding Rossmann-fold domains"/>
    <property type="match status" value="1"/>
</dbReference>
<sequence>MSLSNTVLVTGASGFIALHVIDLLLSKNYAVIGTARTQEKADSIVSRFKIKYPNANIKVVIVKDISIPNAFDDIFKSDKDIKFVIHVASPVDFTVKGDFEENFLKPAVNGTLNILNGIKNFAPQVTKLVITSSLAAIADLTRTNDKSFICSEKDWNPFTWEQSKGNILSAYAGSKKFAEKAAWDFLKNENPNFTLTTVTPPYVFGPQVFQEATEKPNGSSKVIFELFKKKDNQTDPDAFKDPNALSVDVRDIALLHVLAIENDYANKRLFAVQGKFSGQEILNLINEHFPELKGKIPKGVPNAVEDHHDHTFGYNCDATLKLTGIKLISLEKTVTDVVQQVLDYQKKTGKQII</sequence>